<dbReference type="InterPro" id="IPR029063">
    <property type="entry name" value="SAM-dependent_MTases_sf"/>
</dbReference>
<evidence type="ECO:0000313" key="3">
    <source>
        <dbReference type="Proteomes" id="UP000292564"/>
    </source>
</evidence>
<evidence type="ECO:0000313" key="2">
    <source>
        <dbReference type="EMBL" id="RZU53400.1"/>
    </source>
</evidence>
<dbReference type="GO" id="GO:0008168">
    <property type="term" value="F:methyltransferase activity"/>
    <property type="evidence" value="ECO:0007669"/>
    <property type="project" value="UniProtKB-KW"/>
</dbReference>
<dbReference type="Gene3D" id="3.40.50.150">
    <property type="entry name" value="Vaccinia Virus protein VP39"/>
    <property type="match status" value="1"/>
</dbReference>
<dbReference type="GO" id="GO:0032259">
    <property type="term" value="P:methylation"/>
    <property type="evidence" value="ECO:0007669"/>
    <property type="project" value="UniProtKB-KW"/>
</dbReference>
<dbReference type="Proteomes" id="UP000292564">
    <property type="component" value="Unassembled WGS sequence"/>
</dbReference>
<dbReference type="RefSeq" id="WP_165449610.1">
    <property type="nucleotide sequence ID" value="NZ_SHKY01000001.1"/>
</dbReference>
<sequence>MTTAQHQPSPQSIQTKTAQSRGTTWFLLAALRRPREIGAIAPTGRALAAQAAGLIDTARAPRTVVELGPGSGTITRAIQSWLPSGSTFCTVERNTAMAAYLTQAWPALNVIHGDAADLPRLLNDVGIGPVDLIISALPWSLIPPPAQEQILSGVAQVLHPHGTFATVITVPVRPLPAARQFRRRLTATFGEVTRSPIVWRNVPPAHLWICREPLSSDPDNAEAPSPAAQSAP</sequence>
<comment type="caution">
    <text evidence="2">The sequence shown here is derived from an EMBL/GenBank/DDBJ whole genome shotgun (WGS) entry which is preliminary data.</text>
</comment>
<name>A0A4Q7ZQL0_9ACTN</name>
<dbReference type="CDD" id="cd02440">
    <property type="entry name" value="AdoMet_MTases"/>
    <property type="match status" value="1"/>
</dbReference>
<dbReference type="SUPFAM" id="SSF53335">
    <property type="entry name" value="S-adenosyl-L-methionine-dependent methyltransferases"/>
    <property type="match status" value="1"/>
</dbReference>
<keyword evidence="2" id="KW-0489">Methyltransferase</keyword>
<protein>
    <submittedName>
        <fullName evidence="2">Phospholipid N-methyltransferase</fullName>
    </submittedName>
</protein>
<dbReference type="InterPro" id="IPR041698">
    <property type="entry name" value="Methyltransf_25"/>
</dbReference>
<dbReference type="AlphaFoldDB" id="A0A4Q7ZQL0"/>
<gene>
    <name evidence="2" type="ORF">EV385_5324</name>
</gene>
<reference evidence="2 3" key="1">
    <citation type="submission" date="2019-02" db="EMBL/GenBank/DDBJ databases">
        <title>Sequencing the genomes of 1000 actinobacteria strains.</title>
        <authorList>
            <person name="Klenk H.-P."/>
        </authorList>
    </citation>
    <scope>NUCLEOTIDE SEQUENCE [LARGE SCALE GENOMIC DNA]</scope>
    <source>
        <strain evidence="2 3">DSM 45162</strain>
    </source>
</reference>
<evidence type="ECO:0000259" key="1">
    <source>
        <dbReference type="Pfam" id="PF13649"/>
    </source>
</evidence>
<keyword evidence="3" id="KW-1185">Reference proteome</keyword>
<proteinExistence type="predicted"/>
<accession>A0A4Q7ZQL0</accession>
<dbReference type="Pfam" id="PF13649">
    <property type="entry name" value="Methyltransf_25"/>
    <property type="match status" value="1"/>
</dbReference>
<organism evidence="2 3">
    <name type="scientific">Krasilnikovia cinnamomea</name>
    <dbReference type="NCBI Taxonomy" id="349313"/>
    <lineage>
        <taxon>Bacteria</taxon>
        <taxon>Bacillati</taxon>
        <taxon>Actinomycetota</taxon>
        <taxon>Actinomycetes</taxon>
        <taxon>Micromonosporales</taxon>
        <taxon>Micromonosporaceae</taxon>
        <taxon>Krasilnikovia</taxon>
    </lineage>
</organism>
<feature type="domain" description="Methyltransferase" evidence="1">
    <location>
        <begin position="64"/>
        <end position="162"/>
    </location>
</feature>
<dbReference type="EMBL" id="SHKY01000001">
    <property type="protein sequence ID" value="RZU53400.1"/>
    <property type="molecule type" value="Genomic_DNA"/>
</dbReference>
<keyword evidence="2" id="KW-0808">Transferase</keyword>